<comment type="similarity">
    <text evidence="2">Belongs to the type-B carboxylesterase/lipase family.</text>
</comment>
<evidence type="ECO:0000313" key="11">
    <source>
        <dbReference type="Proteomes" id="UP000037069"/>
    </source>
</evidence>
<dbReference type="STRING" id="7375.A0A0L0BPD8"/>
<dbReference type="OMA" id="NMEWVFQ"/>
<dbReference type="OrthoDB" id="19653at2759"/>
<dbReference type="PANTHER" id="PTHR43142">
    <property type="entry name" value="CARBOXYLIC ESTER HYDROLASE"/>
    <property type="match status" value="1"/>
</dbReference>
<dbReference type="EMBL" id="JRES01001657">
    <property type="protein sequence ID" value="KNC21094.1"/>
    <property type="molecule type" value="Genomic_DNA"/>
</dbReference>
<reference evidence="10 11" key="1">
    <citation type="journal article" date="2015" name="Nat. Commun.">
        <title>Lucilia cuprina genome unlocks parasitic fly biology to underpin future interventions.</title>
        <authorList>
            <person name="Anstead C.A."/>
            <person name="Korhonen P.K."/>
            <person name="Young N.D."/>
            <person name="Hall R.S."/>
            <person name="Jex A.R."/>
            <person name="Murali S.C."/>
            <person name="Hughes D.S."/>
            <person name="Lee S.F."/>
            <person name="Perry T."/>
            <person name="Stroehlein A.J."/>
            <person name="Ansell B.R."/>
            <person name="Breugelmans B."/>
            <person name="Hofmann A."/>
            <person name="Qu J."/>
            <person name="Dugan S."/>
            <person name="Lee S.L."/>
            <person name="Chao H."/>
            <person name="Dinh H."/>
            <person name="Han Y."/>
            <person name="Doddapaneni H.V."/>
            <person name="Worley K.C."/>
            <person name="Muzny D.M."/>
            <person name="Ioannidis P."/>
            <person name="Waterhouse R.M."/>
            <person name="Zdobnov E.M."/>
            <person name="James P.J."/>
            <person name="Bagnall N.H."/>
            <person name="Kotze A.C."/>
            <person name="Gibbs R.A."/>
            <person name="Richards S."/>
            <person name="Batterham P."/>
            <person name="Gasser R.B."/>
        </authorList>
    </citation>
    <scope>NUCLEOTIDE SEQUENCE [LARGE SCALE GENOMIC DNA]</scope>
    <source>
        <strain evidence="10 11">LS</strain>
        <tissue evidence="10">Full body</tissue>
    </source>
</reference>
<feature type="domain" description="Carboxylesterase type B" evidence="9">
    <location>
        <begin position="31"/>
        <end position="560"/>
    </location>
</feature>
<evidence type="ECO:0000259" key="9">
    <source>
        <dbReference type="Pfam" id="PF00135"/>
    </source>
</evidence>
<dbReference type="InterPro" id="IPR002018">
    <property type="entry name" value="CarbesteraseB"/>
</dbReference>
<evidence type="ECO:0000256" key="5">
    <source>
        <dbReference type="ARBA" id="ARBA00022801"/>
    </source>
</evidence>
<name>A0A0L0BPD8_LUCCU</name>
<keyword evidence="5" id="KW-0378">Hydrolase</keyword>
<keyword evidence="7" id="KW-0325">Glycoprotein</keyword>
<evidence type="ECO:0000256" key="3">
    <source>
        <dbReference type="ARBA" id="ARBA00022487"/>
    </source>
</evidence>
<dbReference type="FunFam" id="3.40.50.1820:FF:000092">
    <property type="entry name" value="Carboxylic ester hydrolase"/>
    <property type="match status" value="1"/>
</dbReference>
<dbReference type="PANTHER" id="PTHR43142:SF1">
    <property type="entry name" value="CARBOXYLIC ESTER HYDROLASE"/>
    <property type="match status" value="1"/>
</dbReference>
<dbReference type="EC" id="3.1.1.1" evidence="8"/>
<dbReference type="Pfam" id="PF00135">
    <property type="entry name" value="COesterase"/>
    <property type="match status" value="1"/>
</dbReference>
<comment type="caution">
    <text evidence="10">The sequence shown here is derived from an EMBL/GenBank/DDBJ whole genome shotgun (WGS) entry which is preliminary data.</text>
</comment>
<comment type="subcellular location">
    <subcellularLocation>
        <location evidence="1">Secreted</location>
    </subcellularLocation>
</comment>
<dbReference type="AlphaFoldDB" id="A0A0L0BPD8"/>
<sequence length="579" mass="66526">MLFNLVRNRLLNNRLNNLINFTYRMSSQLIKVQLKPGIIVGQQKTLPNGNFYQSFQGIPYAVPPLGELRFKSPLPLERFGVPELNCLKERNVSHQRHPLTAEVIGSEDCLYLNVYVPKNSNNFSKPLPVMVWIHGGGFWFGSGNSDYYLPLSLIQEDVIVVTLNYRLGALGFLSLPEEGIWGNAGLKDQRLALQWVQDNIQAFNGDPNNVTLFGESAGASSVHLHVVAEHANKLFHKAIMQSGTANMEWVFQSNPAYKTRRLAELMNLKTSDTKELLNFLQSPKVTPEDILAKTLPIMTSDERRRCLPFLFKPVIEDSQSPDSFITRPILERLQQPNSICVPSIMGYNSAEGLVMMVNAIKKIGEYDKDLHRFVPRNIPLDPQDNETKEIAKKMRDFYFNGKLIKPELLNNFTDLLSDYHFVVDMQKAAEWQANLQPQAPLYFYRFEYDGDRNMYKRLFQLNKLAGVCHADELFYLFQMADDDMPVSERDQKLIKQFCSLWANFAKYANPTPRDQPRLINCDWLPVKKTDNAQFSLDYLAIDNDGCQMKSNPDQARMEFWKSIYKSYKATDLSRLSSKL</sequence>
<evidence type="ECO:0000313" key="10">
    <source>
        <dbReference type="EMBL" id="KNC21094.1"/>
    </source>
</evidence>
<evidence type="ECO:0000256" key="8">
    <source>
        <dbReference type="ARBA" id="ARBA00039155"/>
    </source>
</evidence>
<dbReference type="InterPro" id="IPR029058">
    <property type="entry name" value="AB_hydrolase_fold"/>
</dbReference>
<protein>
    <recommendedName>
        <fullName evidence="8">carboxylesterase</fullName>
        <ecNumber evidence="8">3.1.1.1</ecNumber>
    </recommendedName>
</protein>
<evidence type="ECO:0000256" key="4">
    <source>
        <dbReference type="ARBA" id="ARBA00022525"/>
    </source>
</evidence>
<dbReference type="Gene3D" id="3.40.50.1820">
    <property type="entry name" value="alpha/beta hydrolase"/>
    <property type="match status" value="1"/>
</dbReference>
<dbReference type="ESTHER" id="luccu-a0a0l0bpd8">
    <property type="family name" value="Carb_B_Arthropoda"/>
</dbReference>
<dbReference type="PROSITE" id="PS00941">
    <property type="entry name" value="CARBOXYLESTERASE_B_2"/>
    <property type="match status" value="1"/>
</dbReference>
<proteinExistence type="inferred from homology"/>
<organism evidence="10 11">
    <name type="scientific">Lucilia cuprina</name>
    <name type="common">Green bottle fly</name>
    <name type="synonym">Australian sheep blowfly</name>
    <dbReference type="NCBI Taxonomy" id="7375"/>
    <lineage>
        <taxon>Eukaryota</taxon>
        <taxon>Metazoa</taxon>
        <taxon>Ecdysozoa</taxon>
        <taxon>Arthropoda</taxon>
        <taxon>Hexapoda</taxon>
        <taxon>Insecta</taxon>
        <taxon>Pterygota</taxon>
        <taxon>Neoptera</taxon>
        <taxon>Endopterygota</taxon>
        <taxon>Diptera</taxon>
        <taxon>Brachycera</taxon>
        <taxon>Muscomorpha</taxon>
        <taxon>Oestroidea</taxon>
        <taxon>Calliphoridae</taxon>
        <taxon>Luciliinae</taxon>
        <taxon>Lucilia</taxon>
    </lineage>
</organism>
<dbReference type="GO" id="GO:0005576">
    <property type="term" value="C:extracellular region"/>
    <property type="evidence" value="ECO:0007669"/>
    <property type="project" value="UniProtKB-SubCell"/>
</dbReference>
<keyword evidence="4" id="KW-0964">Secreted</keyword>
<dbReference type="SUPFAM" id="SSF53474">
    <property type="entry name" value="alpha/beta-Hydrolases"/>
    <property type="match status" value="1"/>
</dbReference>
<evidence type="ECO:0000256" key="1">
    <source>
        <dbReference type="ARBA" id="ARBA00004613"/>
    </source>
</evidence>
<gene>
    <name evidence="10" type="ORF">FF38_00534</name>
</gene>
<keyword evidence="3" id="KW-0719">Serine esterase</keyword>
<dbReference type="InterPro" id="IPR019819">
    <property type="entry name" value="Carboxylesterase_B_CS"/>
</dbReference>
<evidence type="ECO:0000256" key="2">
    <source>
        <dbReference type="ARBA" id="ARBA00005964"/>
    </source>
</evidence>
<accession>A0A0L0BPD8</accession>
<evidence type="ECO:0000256" key="6">
    <source>
        <dbReference type="ARBA" id="ARBA00023157"/>
    </source>
</evidence>
<evidence type="ECO:0000256" key="7">
    <source>
        <dbReference type="ARBA" id="ARBA00023180"/>
    </source>
</evidence>
<dbReference type="Proteomes" id="UP000037069">
    <property type="component" value="Unassembled WGS sequence"/>
</dbReference>
<keyword evidence="11" id="KW-1185">Reference proteome</keyword>
<dbReference type="GO" id="GO:0106435">
    <property type="term" value="F:carboxylesterase activity"/>
    <property type="evidence" value="ECO:0007669"/>
    <property type="project" value="UniProtKB-EC"/>
</dbReference>
<keyword evidence="6" id="KW-1015">Disulfide bond</keyword>